<sequence>MAENSQQFGARTDGAIRRVNEGSSQSELWKSRWAIEIPASSFQQTTSNSSTYPKPKSSLKFSKLEAQNSGKLPSQTVVNPKESASAMVLRSGKELQPQPTSPKKVDEEQKEEEEQDPPESSNKVKPDSPLPKISNAIVPPFPSRLEKSKKEEYEQEVLETFRKVEINIPLLDAIKQIPKYAKFLKELCTNKRKLRGDEKVRVGENVLVVIKRTLPERCADPGMFTLPCVIGKKRIEHAMLDLGASINVMPYSIYCALNLGPLKETRVVIQLADRSNAYPEGIVEDVLVQVNDLIFPAKS</sequence>
<reference evidence="3" key="1">
    <citation type="submission" date="2025-08" db="UniProtKB">
        <authorList>
            <consortium name="RefSeq"/>
        </authorList>
    </citation>
    <scope>IDENTIFICATION</scope>
</reference>
<dbReference type="InParanoid" id="A0A1U7Z5M0"/>
<proteinExistence type="predicted"/>
<dbReference type="AlphaFoldDB" id="A0A1U7Z5M0"/>
<keyword evidence="2" id="KW-1185">Reference proteome</keyword>
<dbReference type="RefSeq" id="XP_010247614.1">
    <property type="nucleotide sequence ID" value="XM_010249312.1"/>
</dbReference>
<dbReference type="CDD" id="cd00303">
    <property type="entry name" value="retropepsin_like"/>
    <property type="match status" value="1"/>
</dbReference>
<dbReference type="eggNOG" id="KOG0017">
    <property type="taxonomic scope" value="Eukaryota"/>
</dbReference>
<dbReference type="Proteomes" id="UP000189703">
    <property type="component" value="Unplaced"/>
</dbReference>
<dbReference type="GeneID" id="104590597"/>
<dbReference type="KEGG" id="nnu:104590597"/>
<name>A0A1U7Z5M0_NELNU</name>
<dbReference type="PANTHER" id="PTHR33067">
    <property type="entry name" value="RNA-DIRECTED DNA POLYMERASE-RELATED"/>
    <property type="match status" value="1"/>
</dbReference>
<accession>A0A1U7Z5M0</accession>
<feature type="compositionally biased region" description="Polar residues" evidence="1">
    <location>
        <begin position="65"/>
        <end position="78"/>
    </location>
</feature>
<evidence type="ECO:0000313" key="2">
    <source>
        <dbReference type="Proteomes" id="UP000189703"/>
    </source>
</evidence>
<dbReference type="InterPro" id="IPR021109">
    <property type="entry name" value="Peptidase_aspartic_dom_sf"/>
</dbReference>
<organism evidence="2 3">
    <name type="scientific">Nelumbo nucifera</name>
    <name type="common">Sacred lotus</name>
    <dbReference type="NCBI Taxonomy" id="4432"/>
    <lineage>
        <taxon>Eukaryota</taxon>
        <taxon>Viridiplantae</taxon>
        <taxon>Streptophyta</taxon>
        <taxon>Embryophyta</taxon>
        <taxon>Tracheophyta</taxon>
        <taxon>Spermatophyta</taxon>
        <taxon>Magnoliopsida</taxon>
        <taxon>Proteales</taxon>
        <taxon>Nelumbonaceae</taxon>
        <taxon>Nelumbo</taxon>
    </lineage>
</organism>
<evidence type="ECO:0000256" key="1">
    <source>
        <dbReference type="SAM" id="MobiDB-lite"/>
    </source>
</evidence>
<feature type="compositionally biased region" description="Low complexity" evidence="1">
    <location>
        <begin position="40"/>
        <end position="61"/>
    </location>
</feature>
<evidence type="ECO:0000313" key="3">
    <source>
        <dbReference type="RefSeq" id="XP_010247614.1"/>
    </source>
</evidence>
<dbReference type="PANTHER" id="PTHR33067:SF15">
    <property type="entry name" value="RNA-DIRECTED DNA POLYMERASE"/>
    <property type="match status" value="1"/>
</dbReference>
<protein>
    <submittedName>
        <fullName evidence="3">Uncharacterized protein LOC104590597</fullName>
    </submittedName>
</protein>
<feature type="region of interest" description="Disordered" evidence="1">
    <location>
        <begin position="1"/>
        <end position="141"/>
    </location>
</feature>
<dbReference type="Gene3D" id="2.40.70.10">
    <property type="entry name" value="Acid Proteases"/>
    <property type="match status" value="1"/>
</dbReference>
<feature type="compositionally biased region" description="Acidic residues" evidence="1">
    <location>
        <begin position="108"/>
        <end position="117"/>
    </location>
</feature>
<dbReference type="OrthoDB" id="778454at2759"/>
<gene>
    <name evidence="3" type="primary">LOC104590597</name>
</gene>